<dbReference type="InterPro" id="IPR035810">
    <property type="entry name" value="PEBP_euk"/>
</dbReference>
<feature type="transmembrane region" description="Helical" evidence="1">
    <location>
        <begin position="27"/>
        <end position="46"/>
    </location>
</feature>
<dbReference type="STRING" id="65357.A0A024G4Q6"/>
<evidence type="ECO:0000313" key="2">
    <source>
        <dbReference type="EMBL" id="CCI41528.1"/>
    </source>
</evidence>
<comment type="caution">
    <text evidence="2">The sequence shown here is derived from an EMBL/GenBank/DDBJ whole genome shotgun (WGS) entry which is preliminary data.</text>
</comment>
<accession>A0A024G4Q6</accession>
<keyword evidence="1" id="KW-1133">Transmembrane helix</keyword>
<dbReference type="Proteomes" id="UP000053237">
    <property type="component" value="Unassembled WGS sequence"/>
</dbReference>
<dbReference type="PANTHER" id="PTHR11362">
    <property type="entry name" value="PHOSPHATIDYLETHANOLAMINE-BINDING PROTEIN"/>
    <property type="match status" value="1"/>
</dbReference>
<dbReference type="InterPro" id="IPR008914">
    <property type="entry name" value="PEBP"/>
</dbReference>
<dbReference type="Pfam" id="PF01161">
    <property type="entry name" value="PBP"/>
    <property type="match status" value="1"/>
</dbReference>
<protein>
    <recommendedName>
        <fullName evidence="4">Phosphatidylethanolamine-binding protein</fullName>
    </recommendedName>
</protein>
<evidence type="ECO:0000256" key="1">
    <source>
        <dbReference type="SAM" id="Phobius"/>
    </source>
</evidence>
<dbReference type="PANTHER" id="PTHR11362:SF82">
    <property type="entry name" value="PHOSPHATIDYLETHANOLAMINE-BINDING PROTEIN 4"/>
    <property type="match status" value="1"/>
</dbReference>
<dbReference type="CDD" id="cd00866">
    <property type="entry name" value="PEBP_euk"/>
    <property type="match status" value="1"/>
</dbReference>
<sequence>MNEEGVRLLASNHSHAKKRLSLNIWRFVKVGGSVLATIGFASIVFLQKSIVSTDSIRSCGRQNYNVDAADDGSNAQFVLAEHADACVWSRMWTQLKNQRRIAAESDFIPFSIAYPNDKKILNGENVPMKLAHEAPKLSFEPEAPEWTTLEYFTWIMIDISAPDPDEPKNAPFLHYIVNNLTPVSSTPPIVNVAYYPVSPPHGVHRYISLLFLQEERFEKEAVEAGAMGTSTNRKNFNVSDYAAQDSLVLCGILEFTSSPE</sequence>
<name>A0A024G4Q6_9STRA</name>
<gene>
    <name evidence="2" type="ORF">BN9_023120</name>
</gene>
<dbReference type="SUPFAM" id="SSF49777">
    <property type="entry name" value="PEBP-like"/>
    <property type="match status" value="1"/>
</dbReference>
<dbReference type="InterPro" id="IPR036610">
    <property type="entry name" value="PEBP-like_sf"/>
</dbReference>
<keyword evidence="1" id="KW-0812">Transmembrane</keyword>
<reference evidence="2 3" key="1">
    <citation type="submission" date="2012-05" db="EMBL/GenBank/DDBJ databases">
        <title>Recombination and specialization in a pathogen metapopulation.</title>
        <authorList>
            <person name="Gardiner A."/>
            <person name="Kemen E."/>
            <person name="Schultz-Larsen T."/>
            <person name="MacLean D."/>
            <person name="Van Oosterhout C."/>
            <person name="Jones J.D.G."/>
        </authorList>
    </citation>
    <scope>NUCLEOTIDE SEQUENCE [LARGE SCALE GENOMIC DNA]</scope>
    <source>
        <strain evidence="2 3">Ac Nc2</strain>
    </source>
</reference>
<dbReference type="OrthoDB" id="2153661at2759"/>
<dbReference type="Gene3D" id="3.90.280.10">
    <property type="entry name" value="PEBP-like"/>
    <property type="match status" value="1"/>
</dbReference>
<keyword evidence="1" id="KW-0472">Membrane</keyword>
<dbReference type="EMBL" id="CAIX01000020">
    <property type="protein sequence ID" value="CCI41528.1"/>
    <property type="molecule type" value="Genomic_DNA"/>
</dbReference>
<keyword evidence="3" id="KW-1185">Reference proteome</keyword>
<evidence type="ECO:0008006" key="4">
    <source>
        <dbReference type="Google" id="ProtNLM"/>
    </source>
</evidence>
<proteinExistence type="predicted"/>
<dbReference type="InParanoid" id="A0A024G4Q6"/>
<evidence type="ECO:0000313" key="3">
    <source>
        <dbReference type="Proteomes" id="UP000053237"/>
    </source>
</evidence>
<dbReference type="AlphaFoldDB" id="A0A024G4Q6"/>
<organism evidence="2 3">
    <name type="scientific">Albugo candida</name>
    <dbReference type="NCBI Taxonomy" id="65357"/>
    <lineage>
        <taxon>Eukaryota</taxon>
        <taxon>Sar</taxon>
        <taxon>Stramenopiles</taxon>
        <taxon>Oomycota</taxon>
        <taxon>Peronosporomycetes</taxon>
        <taxon>Albuginales</taxon>
        <taxon>Albuginaceae</taxon>
        <taxon>Albugo</taxon>
    </lineage>
</organism>